<evidence type="ECO:0008006" key="3">
    <source>
        <dbReference type="Google" id="ProtNLM"/>
    </source>
</evidence>
<protein>
    <recommendedName>
        <fullName evidence="3">DUF2550 domain-containing protein</fullName>
    </recommendedName>
</protein>
<reference evidence="2" key="1">
    <citation type="submission" date="2016-10" db="EMBL/GenBank/DDBJ databases">
        <authorList>
            <person name="Varghese N."/>
            <person name="Submissions S."/>
        </authorList>
    </citation>
    <scope>NUCLEOTIDE SEQUENCE [LARGE SCALE GENOMIC DNA]</scope>
    <source>
        <strain evidence="2">DSM 19083</strain>
    </source>
</reference>
<proteinExistence type="predicted"/>
<dbReference type="Pfam" id="PF10739">
    <property type="entry name" value="DUF2550"/>
    <property type="match status" value="1"/>
</dbReference>
<keyword evidence="2" id="KW-1185">Reference proteome</keyword>
<organism evidence="1 2">
    <name type="scientific">Flavimobilis marinus</name>
    <dbReference type="NCBI Taxonomy" id="285351"/>
    <lineage>
        <taxon>Bacteria</taxon>
        <taxon>Bacillati</taxon>
        <taxon>Actinomycetota</taxon>
        <taxon>Actinomycetes</taxon>
        <taxon>Micrococcales</taxon>
        <taxon>Jonesiaceae</taxon>
        <taxon>Flavimobilis</taxon>
    </lineage>
</organism>
<dbReference type="InterPro" id="IPR019675">
    <property type="entry name" value="DUF2550"/>
</dbReference>
<dbReference type="STRING" id="285351.SAMN04488035_2415"/>
<dbReference type="EMBL" id="FONZ01000004">
    <property type="protein sequence ID" value="SFF30379.1"/>
    <property type="molecule type" value="Genomic_DNA"/>
</dbReference>
<name>A0A1I2HKV3_9MICO</name>
<sequence>MDTVGWVLLGVVLLGVLLAALATSRTRTLTGRVGSFDCAVRHPGRTSGALTPGVAHYGVGRLDWWRVRSLSPRPASTWQRSELRVVDREPVGPHSEHLLVHCWYSGEPLELEMSSAAYAGLTSWLEAAPPREHGIVA</sequence>
<dbReference type="OrthoDB" id="3267160at2"/>
<evidence type="ECO:0000313" key="2">
    <source>
        <dbReference type="Proteomes" id="UP000198520"/>
    </source>
</evidence>
<dbReference type="Proteomes" id="UP000198520">
    <property type="component" value="Unassembled WGS sequence"/>
</dbReference>
<dbReference type="AlphaFoldDB" id="A0A1I2HKV3"/>
<gene>
    <name evidence="1" type="ORF">SAMN04488035_2415</name>
</gene>
<dbReference type="RefSeq" id="WP_093379119.1">
    <property type="nucleotide sequence ID" value="NZ_BNAN01000004.1"/>
</dbReference>
<accession>A0A1I2HKV3</accession>
<evidence type="ECO:0000313" key="1">
    <source>
        <dbReference type="EMBL" id="SFF30379.1"/>
    </source>
</evidence>